<sequence>MPPAQQLLNPALYTLAWIAPLDIEARAALALFDRIHEGHFAVARGHDHVFHAGEIAGYNTILATLTPGSYGTGSAAALASQVKILFPNLWLGLLVGVAAGLPRFSHPELPNRDIRLGDVLVAQPSSRRDALIAYDLGRIVDGSGRVELLRDGHALARIEPLVLSAASKLKQRPDTTTALFWQHYQQVEKDVCDDDGSTFAHPGPDKDILWNGRAIVQRPPRLQRTRVWYGSIGSGDKLMRDASTRDKLRDEFDLIGLEMEAAGVINSIPVGVIRGVCDYGDGAKDKHWQPYAA</sequence>
<dbReference type="AlphaFoldDB" id="A0A179IIZ3"/>
<name>A0A179IIZ3_CORDF</name>
<dbReference type="InterPro" id="IPR053137">
    <property type="entry name" value="NLR-like"/>
</dbReference>
<dbReference type="GO" id="GO:0009116">
    <property type="term" value="P:nucleoside metabolic process"/>
    <property type="evidence" value="ECO:0007669"/>
    <property type="project" value="InterPro"/>
</dbReference>
<comment type="caution">
    <text evidence="1">The sequence shown here is derived from an EMBL/GenBank/DDBJ whole genome shotgun (WGS) entry which is preliminary data.</text>
</comment>
<dbReference type="SUPFAM" id="SSF53167">
    <property type="entry name" value="Purine and uridine phosphorylases"/>
    <property type="match status" value="1"/>
</dbReference>
<dbReference type="PANTHER" id="PTHR46082">
    <property type="entry name" value="ATP/GTP-BINDING PROTEIN-RELATED"/>
    <property type="match status" value="1"/>
</dbReference>
<evidence type="ECO:0000313" key="1">
    <source>
        <dbReference type="EMBL" id="OAR01720.1"/>
    </source>
</evidence>
<dbReference type="PANTHER" id="PTHR46082:SF11">
    <property type="entry name" value="AAA+ ATPASE DOMAIN-CONTAINING PROTEIN-RELATED"/>
    <property type="match status" value="1"/>
</dbReference>
<dbReference type="Proteomes" id="UP000243081">
    <property type="component" value="Unassembled WGS sequence"/>
</dbReference>
<protein>
    <recommendedName>
        <fullName evidence="3">Nucleoside phosphorylase domain-containing protein</fullName>
    </recommendedName>
</protein>
<reference evidence="1 2" key="1">
    <citation type="submission" date="2016-03" db="EMBL/GenBank/DDBJ databases">
        <title>Fine-scale spatial genetic structure of a fungal parasite of coffee scale insects.</title>
        <authorList>
            <person name="Jackson D."/>
            <person name="Zemenick K.A."/>
            <person name="Malloure B."/>
            <person name="Quandt C.A."/>
            <person name="James T.Y."/>
        </authorList>
    </citation>
    <scope>NUCLEOTIDE SEQUENCE [LARGE SCALE GENOMIC DNA]</scope>
    <source>
        <strain evidence="1 2">UM487</strain>
    </source>
</reference>
<proteinExistence type="predicted"/>
<accession>A0A179IIZ3</accession>
<organism evidence="1 2">
    <name type="scientific">Cordyceps confragosa</name>
    <name type="common">Lecanicillium lecanii</name>
    <dbReference type="NCBI Taxonomy" id="2714763"/>
    <lineage>
        <taxon>Eukaryota</taxon>
        <taxon>Fungi</taxon>
        <taxon>Dikarya</taxon>
        <taxon>Ascomycota</taxon>
        <taxon>Pezizomycotina</taxon>
        <taxon>Sordariomycetes</taxon>
        <taxon>Hypocreomycetidae</taxon>
        <taxon>Hypocreales</taxon>
        <taxon>Cordycipitaceae</taxon>
        <taxon>Akanthomyces</taxon>
    </lineage>
</organism>
<gene>
    <name evidence="1" type="ORF">LLEC1_03251</name>
</gene>
<evidence type="ECO:0008006" key="3">
    <source>
        <dbReference type="Google" id="ProtNLM"/>
    </source>
</evidence>
<dbReference type="OrthoDB" id="4869864at2759"/>
<dbReference type="InterPro" id="IPR035994">
    <property type="entry name" value="Nucleoside_phosphorylase_sf"/>
</dbReference>
<dbReference type="Gene3D" id="3.40.50.1580">
    <property type="entry name" value="Nucleoside phosphorylase domain"/>
    <property type="match status" value="1"/>
</dbReference>
<dbReference type="GO" id="GO:0003824">
    <property type="term" value="F:catalytic activity"/>
    <property type="evidence" value="ECO:0007669"/>
    <property type="project" value="InterPro"/>
</dbReference>
<dbReference type="EMBL" id="LUKN01001029">
    <property type="protein sequence ID" value="OAR01720.1"/>
    <property type="molecule type" value="Genomic_DNA"/>
</dbReference>
<evidence type="ECO:0000313" key="2">
    <source>
        <dbReference type="Proteomes" id="UP000243081"/>
    </source>
</evidence>
<keyword evidence="2" id="KW-1185">Reference proteome</keyword>